<dbReference type="Pfam" id="PF04993">
    <property type="entry name" value="TfoX_N"/>
    <property type="match status" value="1"/>
</dbReference>
<dbReference type="EMBL" id="PGTZ01000007">
    <property type="protein sequence ID" value="PJI93588.1"/>
    <property type="molecule type" value="Genomic_DNA"/>
</dbReference>
<gene>
    <name evidence="2" type="ORF">CLV34_1060</name>
</gene>
<sequence>MAYDPVLAERVRERVGSDVAITEKRMFGSLAFLWDGHIVVGVQMEGLLLRVAHEDLDAVLREPGVAVADMGGKTMKGWVTVDGAYLDDDALDRWLQVGLDYATGA</sequence>
<protein>
    <submittedName>
        <fullName evidence="2">TfoX/Sxy family transcriptional regulator of competence genes</fullName>
    </submittedName>
</protein>
<evidence type="ECO:0000259" key="1">
    <source>
        <dbReference type="Pfam" id="PF04993"/>
    </source>
</evidence>
<evidence type="ECO:0000313" key="2">
    <source>
        <dbReference type="EMBL" id="PJI93588.1"/>
    </source>
</evidence>
<evidence type="ECO:0000313" key="3">
    <source>
        <dbReference type="Proteomes" id="UP000231586"/>
    </source>
</evidence>
<comment type="caution">
    <text evidence="2">The sequence shown here is derived from an EMBL/GenBank/DDBJ whole genome shotgun (WGS) entry which is preliminary data.</text>
</comment>
<dbReference type="RefSeq" id="WP_100349254.1">
    <property type="nucleotide sequence ID" value="NZ_PGTZ01000007.1"/>
</dbReference>
<dbReference type="SUPFAM" id="SSF159894">
    <property type="entry name" value="YgaC/TfoX-N like"/>
    <property type="match status" value="1"/>
</dbReference>
<name>A0A2M8WRQ0_9MICO</name>
<dbReference type="Gene3D" id="3.30.1460.30">
    <property type="entry name" value="YgaC/TfoX-N like chaperone"/>
    <property type="match status" value="1"/>
</dbReference>
<proteinExistence type="predicted"/>
<keyword evidence="3" id="KW-1185">Reference proteome</keyword>
<accession>A0A2M8WRQ0</accession>
<reference evidence="2 3" key="1">
    <citation type="submission" date="2017-11" db="EMBL/GenBank/DDBJ databases">
        <title>Genomic Encyclopedia of Archaeal and Bacterial Type Strains, Phase II (KMG-II): From Individual Species to Whole Genera.</title>
        <authorList>
            <person name="Goeker M."/>
        </authorList>
    </citation>
    <scope>NUCLEOTIDE SEQUENCE [LARGE SCALE GENOMIC DNA]</scope>
    <source>
        <strain evidence="2 3">DSM 22413</strain>
    </source>
</reference>
<dbReference type="Proteomes" id="UP000231586">
    <property type="component" value="Unassembled WGS sequence"/>
</dbReference>
<dbReference type="InterPro" id="IPR007076">
    <property type="entry name" value="TfoX_N"/>
</dbReference>
<dbReference type="AlphaFoldDB" id="A0A2M8WRQ0"/>
<feature type="domain" description="TfoX N-terminal" evidence="1">
    <location>
        <begin position="20"/>
        <end position="100"/>
    </location>
</feature>
<dbReference type="OrthoDB" id="214902at2"/>
<organism evidence="2 3">
    <name type="scientific">Luteimicrobium subarcticum</name>
    <dbReference type="NCBI Taxonomy" id="620910"/>
    <lineage>
        <taxon>Bacteria</taxon>
        <taxon>Bacillati</taxon>
        <taxon>Actinomycetota</taxon>
        <taxon>Actinomycetes</taxon>
        <taxon>Micrococcales</taxon>
        <taxon>Luteimicrobium</taxon>
    </lineage>
</organism>